<dbReference type="Proteomes" id="UP001388673">
    <property type="component" value="Unassembled WGS sequence"/>
</dbReference>
<feature type="region of interest" description="Disordered" evidence="2">
    <location>
        <begin position="141"/>
        <end position="176"/>
    </location>
</feature>
<feature type="domain" description="Essential protein Yae1 N-terminal" evidence="3">
    <location>
        <begin position="49"/>
        <end position="87"/>
    </location>
</feature>
<protein>
    <recommendedName>
        <fullName evidence="3">Essential protein Yae1 N-terminal domain-containing protein</fullName>
    </recommendedName>
</protein>
<comment type="similarity">
    <text evidence="1">Belongs to the LTO1 family.</text>
</comment>
<keyword evidence="5" id="KW-1185">Reference proteome</keyword>
<organism evidence="4 5">
    <name type="scientific">Kwoniella newhampshirensis</name>
    <dbReference type="NCBI Taxonomy" id="1651941"/>
    <lineage>
        <taxon>Eukaryota</taxon>
        <taxon>Fungi</taxon>
        <taxon>Dikarya</taxon>
        <taxon>Basidiomycota</taxon>
        <taxon>Agaricomycotina</taxon>
        <taxon>Tremellomycetes</taxon>
        <taxon>Tremellales</taxon>
        <taxon>Cryptococcaceae</taxon>
        <taxon>Kwoniella</taxon>
    </lineage>
</organism>
<accession>A0AAW0YCU4</accession>
<evidence type="ECO:0000256" key="2">
    <source>
        <dbReference type="SAM" id="MobiDB-lite"/>
    </source>
</evidence>
<dbReference type="GeneID" id="92184262"/>
<evidence type="ECO:0000313" key="5">
    <source>
        <dbReference type="Proteomes" id="UP001388673"/>
    </source>
</evidence>
<dbReference type="PANTHER" id="PTHR28532:SF1">
    <property type="entry name" value="ORAL CANCER OVEREXPRESSED 1"/>
    <property type="match status" value="1"/>
</dbReference>
<dbReference type="InterPro" id="IPR052436">
    <property type="entry name" value="LTO1_adapter"/>
</dbReference>
<dbReference type="Pfam" id="PF09811">
    <property type="entry name" value="Yae1_N"/>
    <property type="match status" value="1"/>
</dbReference>
<proteinExistence type="inferred from homology"/>
<dbReference type="EMBL" id="JBCAWK010000015">
    <property type="protein sequence ID" value="KAK8843347.1"/>
    <property type="molecule type" value="Genomic_DNA"/>
</dbReference>
<evidence type="ECO:0000259" key="3">
    <source>
        <dbReference type="Pfam" id="PF09811"/>
    </source>
</evidence>
<evidence type="ECO:0000313" key="4">
    <source>
        <dbReference type="EMBL" id="KAK8843347.1"/>
    </source>
</evidence>
<dbReference type="AlphaFoldDB" id="A0AAW0YCU4"/>
<dbReference type="KEGG" id="kne:92184262"/>
<gene>
    <name evidence="4" type="ORF">IAR55_007004</name>
</gene>
<feature type="region of interest" description="Disordered" evidence="2">
    <location>
        <begin position="102"/>
        <end position="123"/>
    </location>
</feature>
<dbReference type="RefSeq" id="XP_066799295.1">
    <property type="nucleotide sequence ID" value="XM_066950080.1"/>
</dbReference>
<evidence type="ECO:0000256" key="1">
    <source>
        <dbReference type="ARBA" id="ARBA00038090"/>
    </source>
</evidence>
<sequence>MDTDKASAHSRPAEVTERIGDDLAFDFDMDGQDVLEQTTNLESRFYTQGYEAGHAHGQLHGLFEGRELGKEKAWELWEEVGYYEGWAAMWVDLLMNKVEEQANGNGSRSGSGSGSGRRGKEARALSHAQTLLDLIKSFPTINPTPTPTPAPISTGTQPPAPRSTFTAEDHTPALAPSESSIEIDLASLISNIRARYRLLCSSLSVRPRLTTAVIVTANPASGANNVVRHQGQEQGDEGVVEGIDGPMKGVDTRQLRF</sequence>
<name>A0AAW0YCU4_9TREE</name>
<feature type="region of interest" description="Disordered" evidence="2">
    <location>
        <begin position="232"/>
        <end position="257"/>
    </location>
</feature>
<dbReference type="PANTHER" id="PTHR28532">
    <property type="entry name" value="GEO13458P1"/>
    <property type="match status" value="1"/>
</dbReference>
<feature type="compositionally biased region" description="Gly residues" evidence="2">
    <location>
        <begin position="107"/>
        <end position="116"/>
    </location>
</feature>
<dbReference type="InterPro" id="IPR019191">
    <property type="entry name" value="Essential_protein_Yae1_N"/>
</dbReference>
<reference evidence="4 5" key="1">
    <citation type="journal article" date="2024" name="bioRxiv">
        <title>Comparative genomics of Cryptococcus and Kwoniella reveals pathogenesis evolution and contrasting karyotype dynamics via intercentromeric recombination or chromosome fusion.</title>
        <authorList>
            <person name="Coelho M.A."/>
            <person name="David-Palma M."/>
            <person name="Shea T."/>
            <person name="Bowers K."/>
            <person name="McGinley-Smith S."/>
            <person name="Mohammad A.W."/>
            <person name="Gnirke A."/>
            <person name="Yurkov A.M."/>
            <person name="Nowrousian M."/>
            <person name="Sun S."/>
            <person name="Cuomo C.A."/>
            <person name="Heitman J."/>
        </authorList>
    </citation>
    <scope>NUCLEOTIDE SEQUENCE [LARGE SCALE GENOMIC DNA]</scope>
    <source>
        <strain evidence="4 5">CBS 13917</strain>
    </source>
</reference>
<comment type="caution">
    <text evidence="4">The sequence shown here is derived from an EMBL/GenBank/DDBJ whole genome shotgun (WGS) entry which is preliminary data.</text>
</comment>